<evidence type="ECO:0000256" key="1">
    <source>
        <dbReference type="SAM" id="SignalP"/>
    </source>
</evidence>
<sequence>MNLALASLVFLAAASPTAPAEKTAPAIQAARLTEPVTVDGLLKEAVWQNAEAATDFKQRDPEEGVPPSQRTEVRIAFDDDALYVGARLYDTVPDSILARLARRDVSIPSDRFCIYLDPYHDRRTGYYFMVNAAGTHYDGTLYNDSWDDDSWDGVWEAKPHIDAQGWTLEMRIPFSQLRSQRGENCVWGVNFKRVIPRRNEEDYLVYQPKKGSGFVSRFPDLVGIETGRAGRSIEILPYLTTKAEYLQHKPLDPFHDGSRYEPDGGADLRMGVGSRLTLNATINPDFGQVEVDPAVVNLSDAETYFQEKRPFFVEGSSNFGCGNQGANDYWGFNWPEPTFFYSRRIGRNPQIGAPSNADFVDYPVGTSILGAAKLTGKISPTWNFGTLHALTARENADLAFGPRHSEFEVEPLTYYGVTRGLKEFKNRQQGLGAMTTMAIRSFDAPQFRDQLNRQSFMTAMDGWVFLDKSQTWVISGWSAVSRIEGSKERITSAQRNSLHYFQRPDADHVEVDANATSLTGFGSRYWLNKQKGSTFCNAALGFMTPSFDVNDVGFMTRADVINGHFGGGYKWTQPNRIRKYQDVLGAVFASYDFQGNPIWGGVWGGASTEYINNYSWSYRAAYNPQTVNNRRTRGGPLTLNRPGYELTTSFDTDSKKKLFYFVSFDDYTTESNSVDWYVSPGVEWKPVSNILVRIGPTYEHVLEDAKWLGSYADPLAAATFGRRELFAKLDQKTVSADLRLNCTFTPNLSLQLFVQPLISSGSYSDFKELARARSYDFTHYSTSGATVDEKTGMIDPDGPGPAPAFTAQNPDFGFSGNPDFNTKSLRGNAVLRWEYMPGSTLYLAWTQQRNDFENMGELDLDPSFRRLGQAKPDNIFLAKVSYYFNM</sequence>
<evidence type="ECO:0000313" key="4">
    <source>
        <dbReference type="EMBL" id="TMQ54197.1"/>
    </source>
</evidence>
<evidence type="ECO:0000313" key="5">
    <source>
        <dbReference type="Proteomes" id="UP000320184"/>
    </source>
</evidence>
<dbReference type="GO" id="GO:0016052">
    <property type="term" value="P:carbohydrate catabolic process"/>
    <property type="evidence" value="ECO:0007669"/>
    <property type="project" value="InterPro"/>
</dbReference>
<dbReference type="Gene3D" id="2.60.40.1190">
    <property type="match status" value="1"/>
</dbReference>
<comment type="caution">
    <text evidence="4">The sequence shown here is derived from an EMBL/GenBank/DDBJ whole genome shotgun (WGS) entry which is preliminary data.</text>
</comment>
<dbReference type="Pfam" id="PF06452">
    <property type="entry name" value="CBM9_1"/>
    <property type="match status" value="1"/>
</dbReference>
<proteinExistence type="predicted"/>
<keyword evidence="1" id="KW-0732">Signal</keyword>
<dbReference type="InterPro" id="IPR010502">
    <property type="entry name" value="Carb-bd_dom_fam9"/>
</dbReference>
<feature type="signal peptide" evidence="1">
    <location>
        <begin position="1"/>
        <end position="20"/>
    </location>
</feature>
<protein>
    <submittedName>
        <fullName evidence="4">Uncharacterized protein</fullName>
    </submittedName>
</protein>
<organism evidence="4 5">
    <name type="scientific">Eiseniibacteriota bacterium</name>
    <dbReference type="NCBI Taxonomy" id="2212470"/>
    <lineage>
        <taxon>Bacteria</taxon>
        <taxon>Candidatus Eiseniibacteriota</taxon>
    </lineage>
</organism>
<feature type="domain" description="Carbohydrate-binding" evidence="2">
    <location>
        <begin position="38"/>
        <end position="190"/>
    </location>
</feature>
<reference evidence="4 5" key="1">
    <citation type="journal article" date="2019" name="Nat. Microbiol.">
        <title>Mediterranean grassland soil C-N compound turnover is dependent on rainfall and depth, and is mediated by genomically divergent microorganisms.</title>
        <authorList>
            <person name="Diamond S."/>
            <person name="Andeer P.F."/>
            <person name="Li Z."/>
            <person name="Crits-Christoph A."/>
            <person name="Burstein D."/>
            <person name="Anantharaman K."/>
            <person name="Lane K.R."/>
            <person name="Thomas B.C."/>
            <person name="Pan C."/>
            <person name="Northen T.R."/>
            <person name="Banfield J.F."/>
        </authorList>
    </citation>
    <scope>NUCLEOTIDE SEQUENCE [LARGE SCALE GENOMIC DNA]</scope>
    <source>
        <strain evidence="4">WS_3</strain>
    </source>
</reference>
<dbReference type="AlphaFoldDB" id="A0A538SS60"/>
<dbReference type="EMBL" id="VBOT01000002">
    <property type="protein sequence ID" value="TMQ54197.1"/>
    <property type="molecule type" value="Genomic_DNA"/>
</dbReference>
<dbReference type="CDD" id="cd09618">
    <property type="entry name" value="CBM9_like_2"/>
    <property type="match status" value="1"/>
</dbReference>
<feature type="domain" description="DUF5916" evidence="3">
    <location>
        <begin position="235"/>
        <end position="884"/>
    </location>
</feature>
<evidence type="ECO:0000259" key="3">
    <source>
        <dbReference type="Pfam" id="PF19313"/>
    </source>
</evidence>
<dbReference type="GO" id="GO:0030246">
    <property type="term" value="F:carbohydrate binding"/>
    <property type="evidence" value="ECO:0007669"/>
    <property type="project" value="InterPro"/>
</dbReference>
<dbReference type="InterPro" id="IPR045670">
    <property type="entry name" value="DUF5916"/>
</dbReference>
<evidence type="ECO:0000259" key="2">
    <source>
        <dbReference type="Pfam" id="PF06452"/>
    </source>
</evidence>
<feature type="chain" id="PRO_5021871055" evidence="1">
    <location>
        <begin position="21"/>
        <end position="886"/>
    </location>
</feature>
<dbReference type="Pfam" id="PF19313">
    <property type="entry name" value="DUF5916"/>
    <property type="match status" value="1"/>
</dbReference>
<accession>A0A538SS60</accession>
<dbReference type="GO" id="GO:0004553">
    <property type="term" value="F:hydrolase activity, hydrolyzing O-glycosyl compounds"/>
    <property type="evidence" value="ECO:0007669"/>
    <property type="project" value="InterPro"/>
</dbReference>
<dbReference type="Proteomes" id="UP000320184">
    <property type="component" value="Unassembled WGS sequence"/>
</dbReference>
<gene>
    <name evidence="4" type="ORF">E6K73_00225</name>
</gene>
<dbReference type="SUPFAM" id="SSF49344">
    <property type="entry name" value="CBD9-like"/>
    <property type="match status" value="1"/>
</dbReference>
<name>A0A538SS60_UNCEI</name>